<name>A0AAD7ZN87_DIPPU</name>
<dbReference type="AlphaFoldDB" id="A0AAD7ZN87"/>
<gene>
    <name evidence="1" type="ORF">L9F63_022150</name>
</gene>
<reference evidence="1" key="2">
    <citation type="submission" date="2023-05" db="EMBL/GenBank/DDBJ databases">
        <authorList>
            <person name="Fouks B."/>
        </authorList>
    </citation>
    <scope>NUCLEOTIDE SEQUENCE</scope>
    <source>
        <strain evidence="1">Stay&amp;Tobe</strain>
        <tissue evidence="1">Testes</tissue>
    </source>
</reference>
<dbReference type="EMBL" id="JASPKZ010007576">
    <property type="protein sequence ID" value="KAJ9583506.1"/>
    <property type="molecule type" value="Genomic_DNA"/>
</dbReference>
<evidence type="ECO:0000313" key="1">
    <source>
        <dbReference type="EMBL" id="KAJ9583506.1"/>
    </source>
</evidence>
<evidence type="ECO:0000313" key="2">
    <source>
        <dbReference type="Proteomes" id="UP001233999"/>
    </source>
</evidence>
<feature type="non-terminal residue" evidence="1">
    <location>
        <position position="74"/>
    </location>
</feature>
<proteinExistence type="predicted"/>
<feature type="non-terminal residue" evidence="1">
    <location>
        <position position="1"/>
    </location>
</feature>
<organism evidence="1 2">
    <name type="scientific">Diploptera punctata</name>
    <name type="common">Pacific beetle cockroach</name>
    <dbReference type="NCBI Taxonomy" id="6984"/>
    <lineage>
        <taxon>Eukaryota</taxon>
        <taxon>Metazoa</taxon>
        <taxon>Ecdysozoa</taxon>
        <taxon>Arthropoda</taxon>
        <taxon>Hexapoda</taxon>
        <taxon>Insecta</taxon>
        <taxon>Pterygota</taxon>
        <taxon>Neoptera</taxon>
        <taxon>Polyneoptera</taxon>
        <taxon>Dictyoptera</taxon>
        <taxon>Blattodea</taxon>
        <taxon>Blaberoidea</taxon>
        <taxon>Blaberidae</taxon>
        <taxon>Diplopterinae</taxon>
        <taxon>Diploptera</taxon>
    </lineage>
</organism>
<keyword evidence="2" id="KW-1185">Reference proteome</keyword>
<protein>
    <submittedName>
        <fullName evidence="1">Uncharacterized protein</fullName>
    </submittedName>
</protein>
<dbReference type="Proteomes" id="UP001233999">
    <property type="component" value="Unassembled WGS sequence"/>
</dbReference>
<comment type="caution">
    <text evidence="1">The sequence shown here is derived from an EMBL/GenBank/DDBJ whole genome shotgun (WGS) entry which is preliminary data.</text>
</comment>
<reference evidence="1" key="1">
    <citation type="journal article" date="2023" name="IScience">
        <title>Live-bearing cockroach genome reveals convergent evolutionary mechanisms linked to viviparity in insects and beyond.</title>
        <authorList>
            <person name="Fouks B."/>
            <person name="Harrison M.C."/>
            <person name="Mikhailova A.A."/>
            <person name="Marchal E."/>
            <person name="English S."/>
            <person name="Carruthers M."/>
            <person name="Jennings E.C."/>
            <person name="Chiamaka E.L."/>
            <person name="Frigard R.A."/>
            <person name="Pippel M."/>
            <person name="Attardo G.M."/>
            <person name="Benoit J.B."/>
            <person name="Bornberg-Bauer E."/>
            <person name="Tobe S.S."/>
        </authorList>
    </citation>
    <scope>NUCLEOTIDE SEQUENCE</scope>
    <source>
        <strain evidence="1">Stay&amp;Tobe</strain>
    </source>
</reference>
<sequence length="74" mass="8287">SSVVGIALLFIDNCKKMVNYDSVRMDSVRNSYNRKNICIKCFALPVGVVLHYVGVAFPQQGNRIHTIVLGRFIS</sequence>
<accession>A0AAD7ZN87</accession>